<dbReference type="Proteomes" id="UP001233271">
    <property type="component" value="Chromosome 2"/>
</dbReference>
<dbReference type="GeneID" id="85492652"/>
<dbReference type="GO" id="GO:0005634">
    <property type="term" value="C:nucleus"/>
    <property type="evidence" value="ECO:0007669"/>
    <property type="project" value="UniProtKB-SubCell"/>
</dbReference>
<dbReference type="RefSeq" id="XP_060454047.1">
    <property type="nucleotide sequence ID" value="XM_060597121.1"/>
</dbReference>
<keyword evidence="8" id="KW-1185">Reference proteome</keyword>
<name>A0AA48I0C4_9TREE</name>
<dbReference type="InterPro" id="IPR037525">
    <property type="entry name" value="Velvet_dom"/>
</dbReference>
<evidence type="ECO:0000256" key="5">
    <source>
        <dbReference type="SAM" id="MobiDB-lite"/>
    </source>
</evidence>
<dbReference type="KEGG" id="ccac:CcaHIS019_0201430"/>
<gene>
    <name evidence="7" type="ORF">CcaverHIS019_0201430</name>
</gene>
<proteinExistence type="predicted"/>
<dbReference type="PANTHER" id="PTHR33572:SF15">
    <property type="entry name" value="VELVET DOMAIN-CONTAINING PROTEIN"/>
    <property type="match status" value="1"/>
</dbReference>
<sequence length="205" mass="22938">MNIGEQQEIDPDGPHNFAQDGRRYRITPIQHPTDGAAFERQPLSRIALTPPLILQLDTWDRDNRLIIPSDSLSSMVCTITLQAVDGEDRSRVRVPDSNIITNTLVGSTISTPYEMESQTGHPGVYLVFPDIGVAYPGTFRLKCVLMPLNGGEYLDFCVTNHFTVYLREQFTAPAQATTEMTRHFAEQGVVPNLEMGTLLEFWPEG</sequence>
<protein>
    <recommendedName>
        <fullName evidence="6">Velvet domain-containing protein</fullName>
    </recommendedName>
</protein>
<accession>A0AA48I0C4</accession>
<comment type="subcellular location">
    <subcellularLocation>
        <location evidence="1">Nucleus</location>
    </subcellularLocation>
</comment>
<dbReference type="InterPro" id="IPR038491">
    <property type="entry name" value="Velvet_dom_sf"/>
</dbReference>
<dbReference type="InterPro" id="IPR021740">
    <property type="entry name" value="Velvet"/>
</dbReference>
<dbReference type="Pfam" id="PF11754">
    <property type="entry name" value="Velvet"/>
    <property type="match status" value="1"/>
</dbReference>
<evidence type="ECO:0000313" key="8">
    <source>
        <dbReference type="Proteomes" id="UP001233271"/>
    </source>
</evidence>
<evidence type="ECO:0000256" key="4">
    <source>
        <dbReference type="ARBA" id="ARBA00023242"/>
    </source>
</evidence>
<dbReference type="EMBL" id="AP028213">
    <property type="protein sequence ID" value="BEI88781.1"/>
    <property type="molecule type" value="Genomic_DNA"/>
</dbReference>
<feature type="domain" description="Velvet" evidence="6">
    <location>
        <begin position="19"/>
        <end position="194"/>
    </location>
</feature>
<keyword evidence="4" id="KW-0539">Nucleus</keyword>
<dbReference type="Gene3D" id="2.60.40.3960">
    <property type="entry name" value="Velvet domain"/>
    <property type="match status" value="1"/>
</dbReference>
<evidence type="ECO:0000256" key="3">
    <source>
        <dbReference type="ARBA" id="ARBA00023163"/>
    </source>
</evidence>
<dbReference type="AlphaFoldDB" id="A0AA48I0C4"/>
<reference evidence="7" key="1">
    <citation type="journal article" date="2023" name="BMC Genomics">
        <title>Chromosome-level genome assemblies of Cutaneotrichosporon spp. (Trichosporonales, Basidiomycota) reveal imbalanced evolution between nucleotide sequences and chromosome synteny.</title>
        <authorList>
            <person name="Kobayashi Y."/>
            <person name="Kayamori A."/>
            <person name="Aoki K."/>
            <person name="Shiwa Y."/>
            <person name="Matsutani M."/>
            <person name="Fujita N."/>
            <person name="Sugita T."/>
            <person name="Iwasaki W."/>
            <person name="Tanaka N."/>
            <person name="Takashima M."/>
        </authorList>
    </citation>
    <scope>NUCLEOTIDE SEQUENCE</scope>
    <source>
        <strain evidence="7">HIS019</strain>
    </source>
</reference>
<evidence type="ECO:0000256" key="2">
    <source>
        <dbReference type="ARBA" id="ARBA00023015"/>
    </source>
</evidence>
<keyword evidence="2" id="KW-0805">Transcription regulation</keyword>
<dbReference type="PANTHER" id="PTHR33572">
    <property type="entry name" value="SPORE DEVELOPMENT REGULATOR VOSA"/>
    <property type="match status" value="1"/>
</dbReference>
<evidence type="ECO:0000256" key="1">
    <source>
        <dbReference type="ARBA" id="ARBA00004123"/>
    </source>
</evidence>
<feature type="region of interest" description="Disordered" evidence="5">
    <location>
        <begin position="1"/>
        <end position="20"/>
    </location>
</feature>
<dbReference type="PROSITE" id="PS51821">
    <property type="entry name" value="VELVET"/>
    <property type="match status" value="1"/>
</dbReference>
<keyword evidence="3" id="KW-0804">Transcription</keyword>
<evidence type="ECO:0000259" key="6">
    <source>
        <dbReference type="PROSITE" id="PS51821"/>
    </source>
</evidence>
<evidence type="ECO:0000313" key="7">
    <source>
        <dbReference type="EMBL" id="BEI88781.1"/>
    </source>
</evidence>
<organism evidence="7 8">
    <name type="scientific">Cutaneotrichosporon cavernicola</name>
    <dbReference type="NCBI Taxonomy" id="279322"/>
    <lineage>
        <taxon>Eukaryota</taxon>
        <taxon>Fungi</taxon>
        <taxon>Dikarya</taxon>
        <taxon>Basidiomycota</taxon>
        <taxon>Agaricomycotina</taxon>
        <taxon>Tremellomycetes</taxon>
        <taxon>Trichosporonales</taxon>
        <taxon>Trichosporonaceae</taxon>
        <taxon>Cutaneotrichosporon</taxon>
    </lineage>
</organism>